<dbReference type="InterPro" id="IPR036010">
    <property type="entry name" value="2Fe-2S_ferredoxin-like_sf"/>
</dbReference>
<feature type="compositionally biased region" description="Polar residues" evidence="15">
    <location>
        <begin position="279"/>
        <end position="289"/>
    </location>
</feature>
<dbReference type="InterPro" id="IPR016166">
    <property type="entry name" value="FAD-bd_PCMH"/>
</dbReference>
<evidence type="ECO:0000313" key="18">
    <source>
        <dbReference type="EMBL" id="KAH7127997.1"/>
    </source>
</evidence>
<evidence type="ECO:0000256" key="11">
    <source>
        <dbReference type="ARBA" id="ARBA00034078"/>
    </source>
</evidence>
<reference evidence="18" key="1">
    <citation type="journal article" date="2021" name="Nat. Commun.">
        <title>Genetic determinants of endophytism in the Arabidopsis root mycobiome.</title>
        <authorList>
            <person name="Mesny F."/>
            <person name="Miyauchi S."/>
            <person name="Thiergart T."/>
            <person name="Pickel B."/>
            <person name="Atanasova L."/>
            <person name="Karlsson M."/>
            <person name="Huettel B."/>
            <person name="Barry K.W."/>
            <person name="Haridas S."/>
            <person name="Chen C."/>
            <person name="Bauer D."/>
            <person name="Andreopoulos W."/>
            <person name="Pangilinan J."/>
            <person name="LaButti K."/>
            <person name="Riley R."/>
            <person name="Lipzen A."/>
            <person name="Clum A."/>
            <person name="Drula E."/>
            <person name="Henrissat B."/>
            <person name="Kohler A."/>
            <person name="Grigoriev I.V."/>
            <person name="Martin F.M."/>
            <person name="Hacquard S."/>
        </authorList>
    </citation>
    <scope>NUCLEOTIDE SEQUENCE</scope>
    <source>
        <strain evidence="18">MPI-CAGE-AT-0021</strain>
    </source>
</reference>
<dbReference type="PANTHER" id="PTHR45444">
    <property type="entry name" value="XANTHINE DEHYDROGENASE"/>
    <property type="match status" value="1"/>
</dbReference>
<comment type="cofactor">
    <cofactor evidence="1 13">
        <name>FAD</name>
        <dbReference type="ChEBI" id="CHEBI:57692"/>
    </cofactor>
</comment>
<gene>
    <name evidence="18" type="ORF">B0J13DRAFT_510465</name>
</gene>
<dbReference type="Pfam" id="PF00941">
    <property type="entry name" value="FAD_binding_5"/>
    <property type="match status" value="1"/>
</dbReference>
<feature type="region of interest" description="Disordered" evidence="15">
    <location>
        <begin position="222"/>
        <end position="250"/>
    </location>
</feature>
<dbReference type="PANTHER" id="PTHR45444:SF3">
    <property type="entry name" value="XANTHINE DEHYDROGENASE"/>
    <property type="match status" value="1"/>
</dbReference>
<feature type="binding site" evidence="14">
    <location>
        <position position="191"/>
    </location>
    <ligand>
        <name>[2Fe-2S] cluster</name>
        <dbReference type="ChEBI" id="CHEBI:190135"/>
        <label>2</label>
    </ligand>
</feature>
<keyword evidence="4" id="KW-0285">Flavoprotein</keyword>
<dbReference type="InterPro" id="IPR002888">
    <property type="entry name" value="2Fe-2S-bd"/>
</dbReference>
<feature type="binding site" evidence="14">
    <location>
        <position position="152"/>
    </location>
    <ligand>
        <name>[2Fe-2S] cluster</name>
        <dbReference type="ChEBI" id="CHEBI:190135"/>
        <label>2</label>
    </ligand>
</feature>
<dbReference type="InterPro" id="IPR000674">
    <property type="entry name" value="Ald_Oxase/Xan_DH_a/b"/>
</dbReference>
<dbReference type="PROSITE" id="PS00197">
    <property type="entry name" value="2FE2S_FER_1"/>
    <property type="match status" value="1"/>
</dbReference>
<dbReference type="Gene3D" id="3.30.465.10">
    <property type="match status" value="1"/>
</dbReference>
<dbReference type="Gene3D" id="3.10.20.30">
    <property type="match status" value="1"/>
</dbReference>
<keyword evidence="7 13" id="KW-0274">FAD</keyword>
<dbReference type="Gene3D" id="3.30.43.10">
    <property type="entry name" value="Uridine Diphospho-n-acetylenolpyruvylglucosamine Reductase, domain 2"/>
    <property type="match status" value="1"/>
</dbReference>
<dbReference type="SMART" id="SM01008">
    <property type="entry name" value="Ald_Xan_dh_C"/>
    <property type="match status" value="1"/>
</dbReference>
<dbReference type="OrthoDB" id="8300278at2759"/>
<dbReference type="Gene3D" id="1.10.150.120">
    <property type="entry name" value="[2Fe-2S]-binding domain"/>
    <property type="match status" value="1"/>
</dbReference>
<dbReference type="InterPro" id="IPR016169">
    <property type="entry name" value="FAD-bd_PCMH_sub2"/>
</dbReference>
<dbReference type="Proteomes" id="UP000717696">
    <property type="component" value="Unassembled WGS sequence"/>
</dbReference>
<dbReference type="InterPro" id="IPR046867">
    <property type="entry name" value="AldOxase/xan_DH_MoCoBD2"/>
</dbReference>
<feature type="binding site" evidence="14">
    <location>
        <position position="88"/>
    </location>
    <ligand>
        <name>[2Fe-2S] cluster</name>
        <dbReference type="ChEBI" id="CHEBI:190135"/>
        <label>1</label>
    </ligand>
</feature>
<dbReference type="Pfam" id="PF03450">
    <property type="entry name" value="CO_deh_flav_C"/>
    <property type="match status" value="1"/>
</dbReference>
<dbReference type="GO" id="GO:0071949">
    <property type="term" value="F:FAD binding"/>
    <property type="evidence" value="ECO:0007669"/>
    <property type="project" value="InterPro"/>
</dbReference>
<evidence type="ECO:0000256" key="9">
    <source>
        <dbReference type="ARBA" id="ARBA00023004"/>
    </source>
</evidence>
<dbReference type="SUPFAM" id="SSF54665">
    <property type="entry name" value="CO dehydrogenase molybdoprotein N-domain-like"/>
    <property type="match status" value="1"/>
</dbReference>
<feature type="domain" description="2Fe-2S ferredoxin-type" evidence="16">
    <location>
        <begin position="41"/>
        <end position="128"/>
    </location>
</feature>
<dbReference type="PIRSF" id="PIRSF000127">
    <property type="entry name" value="Xanthine_DH"/>
    <property type="match status" value="1"/>
</dbReference>
<feature type="binding site" evidence="14">
    <location>
        <position position="861"/>
    </location>
    <ligand>
        <name>Mo-molybdopterin</name>
        <dbReference type="ChEBI" id="CHEBI:71302"/>
    </ligand>
    <ligandPart>
        <name>Mo</name>
        <dbReference type="ChEBI" id="CHEBI:28685"/>
    </ligandPart>
</feature>
<feature type="compositionally biased region" description="Low complexity" evidence="15">
    <location>
        <begin position="266"/>
        <end position="278"/>
    </location>
</feature>
<feature type="binding site" evidence="13">
    <location>
        <position position="435"/>
    </location>
    <ligand>
        <name>FAD</name>
        <dbReference type="ChEBI" id="CHEBI:57692"/>
    </ligand>
</feature>
<sequence length="1438" mass="157415">MAAVGVQPSLPLPVTHVVTPPSRTDSVSALSDVIQKTYRRSDLVFYANGRRVTVNNPNPDWVLLDWIRAQSNLKGTKLGCGEGGCGACTVVLQEVDPKSRRLRHIAVNSCLFPLVGMDGRSLITTEGLGTVDRPHPLHERIAKFHGSQCGFCTPGIVMSLYALIRNSYHNGKFHLTESDIEMKGHLDGNLCRCTGYKPILEAVRSFIVEDLKGQIIEETTIKSPDSSESLEEEFTQSVQNSQSASNGSCGRPGGCCRDGGGSCGSATDSASTAGSETAPSTVTNATDKTPSLEDMLPYDPTAELVFPPSLWKYDAQPLCFGNEKRIWFKPTTLQQLIELKSVWPAAKIVGGGTETQIETRFKKVNYQVSVYVSDIPELNTLSLPELDAEIAALNELRIPANFPLSKVEQVCSTLYKKIGPRASALEALRKQLRFFAGRQIRNVASLAGNLATASPISDSAPVLLAINAKLSIASIKGGTFEIPLSSFYVKYRTTTLPEDAVIVAIVIPLTRDTETEVTKGYKQAKRKEDDIAIVTAGLRVRLDKDGLVEDSGFAYGGMAPTTVLASRAQQAVAGKRWADGETLNLALNALLQDFDLPMGVPGGMAHYRKTLTLSLFFRFWHESAADLGVSKKNTEMLCEIEREISSGNRSHVTAAETKVVGKRIPHLSALKHCTGEAEYVDDMPQQRNELYAALVISKHARAKIISVDWTPALDHSGVVGYLDKTSLNEGLNDWGPIKMDEKLFAEEEIHSHGQAIGMVYAESALEAEEAAAKVQVSYEVLPPILTIDEAIKANSFFEHGKQLKKGAAVRGPLDETFSKCAHVFKGTTRLGGQEHFYLETNAALAIPHMEDGSMEVFTSSQNLAENQVFVARVLGVPMSRVNMRVRRMGGAYGGKESRSTPFTCMVALAAKKERRPVRMMLPRDVDIAVSGQRHPMKCEWKVGTDAEGRIMCLEADLYDNAGWTLDMSGAVMDRACTHIDNCYHIPHAWIRGHVCKTNTVSNTAFRGFGGPQGMYFAESFMSAISEGLNIDIDELRLRNLYKVGQVTPFLQDITDDFHIGTMLEQLSANADYETRKAAVATFNAANRYKKRGICMIPSKFGLSFATALHLNQAGAYVKIYEDGSVQLHHGGTEMGQGLYTKMCQVAAEELGVSVDEIYTKESQTDQVANPSPTAASSGSDLNGMAVKNACEQLQKRLAPYREKYGPDAPMSVIAHAAYVDRVNLAANGFWKMPRVGFQWGNYIDPLPMYYYWTQGVAITEVELDVLTGDHTVLRTDIMMDIGRSINPAIDYGQIEGAFVQGQGLFTMEESLWTRTGELFTRGPGTYKIPGFGDIPQVFNVSMLQHDSHGKPISWDSLRSIQSSKGVGEPPLFLGSTAYFALREAVKAARVMNEVREPLVFNAPATSEKLRLAVGDDLARRAAVVAKEGETNFFVRIES</sequence>
<protein>
    <submittedName>
        <fullName evidence="18">Molybdopterin binding aldehyde oxidase/xanthine dehydrogenase</fullName>
    </submittedName>
</protein>
<evidence type="ECO:0000256" key="13">
    <source>
        <dbReference type="PIRSR" id="PIRSR000127-2"/>
    </source>
</evidence>
<keyword evidence="9 14" id="KW-0408">Iron</keyword>
<feature type="binding site" evidence="13">
    <location>
        <position position="522"/>
    </location>
    <ligand>
        <name>FAD</name>
        <dbReference type="ChEBI" id="CHEBI:57692"/>
    </ligand>
</feature>
<feature type="binding site" evidence="13">
    <location>
        <position position="974"/>
    </location>
    <ligand>
        <name>substrate</name>
    </ligand>
</feature>
<evidence type="ECO:0000256" key="4">
    <source>
        <dbReference type="ARBA" id="ARBA00022630"/>
    </source>
</evidence>
<dbReference type="InterPro" id="IPR005107">
    <property type="entry name" value="CO_DH_flav_C"/>
</dbReference>
<dbReference type="SUPFAM" id="SSF54292">
    <property type="entry name" value="2Fe-2S ferredoxin-like"/>
    <property type="match status" value="1"/>
</dbReference>
<comment type="similarity">
    <text evidence="2">Belongs to the xanthine dehydrogenase family.</text>
</comment>
<dbReference type="SUPFAM" id="SSF55447">
    <property type="entry name" value="CO dehydrogenase flavoprotein C-terminal domain-like"/>
    <property type="match status" value="1"/>
</dbReference>
<keyword evidence="19" id="KW-1185">Reference proteome</keyword>
<feature type="binding site" evidence="14">
    <location>
        <position position="1175"/>
    </location>
    <ligand>
        <name>Mo-molybdopterin</name>
        <dbReference type="ChEBI" id="CHEBI:71302"/>
    </ligand>
    <ligandPart>
        <name>Mo</name>
        <dbReference type="ChEBI" id="CHEBI:28685"/>
    </ligandPart>
</feature>
<dbReference type="SUPFAM" id="SSF56003">
    <property type="entry name" value="Molybdenum cofactor-binding domain"/>
    <property type="match status" value="1"/>
</dbReference>
<name>A0A9P9IPA7_9HYPO</name>
<keyword evidence="8" id="KW-0560">Oxidoreductase</keyword>
<dbReference type="InterPro" id="IPR002346">
    <property type="entry name" value="Mopterin_DH_FAD-bd"/>
</dbReference>
<dbReference type="Gene3D" id="3.90.1170.50">
    <property type="entry name" value="Aldehyde oxidase/xanthine dehydrogenase, a/b hammerhead"/>
    <property type="match status" value="1"/>
</dbReference>
<evidence type="ECO:0000259" key="16">
    <source>
        <dbReference type="PROSITE" id="PS51085"/>
    </source>
</evidence>
<feature type="binding site" evidence="14">
    <location>
        <position position="80"/>
    </location>
    <ligand>
        <name>[2Fe-2S] cluster</name>
        <dbReference type="ChEBI" id="CHEBI:190135"/>
        <label>1</label>
    </ligand>
</feature>
<dbReference type="InterPro" id="IPR008274">
    <property type="entry name" value="AldOxase/xan_DH_MoCoBD1"/>
</dbReference>
<feature type="binding site" evidence="14">
    <location>
        <position position="193"/>
    </location>
    <ligand>
        <name>[2Fe-2S] cluster</name>
        <dbReference type="ChEBI" id="CHEBI:190135"/>
        <label>2</label>
    </ligand>
</feature>
<dbReference type="PROSITE" id="PS51085">
    <property type="entry name" value="2FE2S_FER_2"/>
    <property type="match status" value="1"/>
</dbReference>
<dbReference type="InterPro" id="IPR036318">
    <property type="entry name" value="FAD-bd_PCMH-like_sf"/>
</dbReference>
<dbReference type="Gene3D" id="3.30.365.10">
    <property type="entry name" value="Aldehyde oxidase/xanthine dehydrogenase, molybdopterin binding domain"/>
    <property type="match status" value="4"/>
</dbReference>
<comment type="cofactor">
    <cofactor evidence="14">
        <name>Mo-molybdopterin</name>
        <dbReference type="ChEBI" id="CHEBI:71302"/>
    </cofactor>
    <text evidence="14">Binds 1 Mo-molybdopterin (Mo-MPT) cofactor per subunit.</text>
</comment>
<keyword evidence="5 14" id="KW-0001">2Fe-2S</keyword>
<feature type="binding site" evidence="14">
    <location>
        <position position="149"/>
    </location>
    <ligand>
        <name>[2Fe-2S] cluster</name>
        <dbReference type="ChEBI" id="CHEBI:190135"/>
        <label>2</label>
    </ligand>
</feature>
<dbReference type="PROSITE" id="PS51387">
    <property type="entry name" value="FAD_PCMH"/>
    <property type="match status" value="1"/>
</dbReference>
<evidence type="ECO:0000256" key="12">
    <source>
        <dbReference type="PIRSR" id="PIRSR000127-1"/>
    </source>
</evidence>
<evidence type="ECO:0000256" key="1">
    <source>
        <dbReference type="ARBA" id="ARBA00001974"/>
    </source>
</evidence>
<keyword evidence="3 14" id="KW-0500">Molybdenum</keyword>
<dbReference type="SUPFAM" id="SSF56176">
    <property type="entry name" value="FAD-binding/transporter-associated domain-like"/>
    <property type="match status" value="1"/>
</dbReference>
<organism evidence="18 19">
    <name type="scientific">Dactylonectria estremocensis</name>
    <dbReference type="NCBI Taxonomy" id="1079267"/>
    <lineage>
        <taxon>Eukaryota</taxon>
        <taxon>Fungi</taxon>
        <taxon>Dikarya</taxon>
        <taxon>Ascomycota</taxon>
        <taxon>Pezizomycotina</taxon>
        <taxon>Sordariomycetes</taxon>
        <taxon>Hypocreomycetidae</taxon>
        <taxon>Hypocreales</taxon>
        <taxon>Nectriaceae</taxon>
        <taxon>Dactylonectria</taxon>
    </lineage>
</organism>
<feature type="region of interest" description="Disordered" evidence="15">
    <location>
        <begin position="266"/>
        <end position="296"/>
    </location>
</feature>
<evidence type="ECO:0000256" key="6">
    <source>
        <dbReference type="ARBA" id="ARBA00022723"/>
    </source>
</evidence>
<comment type="cofactor">
    <cofactor evidence="11">
        <name>[2Fe-2S] cluster</name>
        <dbReference type="ChEBI" id="CHEBI:190135"/>
    </cofactor>
</comment>
<dbReference type="GO" id="GO:0051537">
    <property type="term" value="F:2 iron, 2 sulfur cluster binding"/>
    <property type="evidence" value="ECO:0007669"/>
    <property type="project" value="UniProtKB-KW"/>
</dbReference>
<evidence type="ECO:0000256" key="14">
    <source>
        <dbReference type="PIRSR" id="PIRSR000127-3"/>
    </source>
</evidence>
<dbReference type="GO" id="GO:0005506">
    <property type="term" value="F:iron ion binding"/>
    <property type="evidence" value="ECO:0007669"/>
    <property type="project" value="InterPro"/>
</dbReference>
<dbReference type="FunFam" id="3.30.365.10:FF:000001">
    <property type="entry name" value="Xanthine dehydrogenase oxidase"/>
    <property type="match status" value="1"/>
</dbReference>
<dbReference type="InterPro" id="IPR012675">
    <property type="entry name" value="Beta-grasp_dom_sf"/>
</dbReference>
<feature type="binding site" evidence="13">
    <location>
        <position position="896"/>
    </location>
    <ligand>
        <name>substrate</name>
    </ligand>
</feature>
<dbReference type="InterPro" id="IPR001041">
    <property type="entry name" value="2Fe-2S_ferredoxin-type"/>
</dbReference>
<feature type="binding site" evidence="13">
    <location>
        <position position="458"/>
    </location>
    <ligand>
        <name>FAD</name>
        <dbReference type="ChEBI" id="CHEBI:57692"/>
    </ligand>
</feature>
<feature type="binding site" evidence="13">
    <location>
        <position position="1008"/>
    </location>
    <ligand>
        <name>substrate</name>
    </ligand>
</feature>
<evidence type="ECO:0000256" key="5">
    <source>
        <dbReference type="ARBA" id="ARBA00022714"/>
    </source>
</evidence>
<feature type="binding site" evidence="13">
    <location>
        <begin position="445"/>
        <end position="449"/>
    </location>
    <ligand>
        <name>FAD</name>
        <dbReference type="ChEBI" id="CHEBI:57692"/>
    </ligand>
</feature>
<dbReference type="Pfam" id="PF01315">
    <property type="entry name" value="Ald_Xan_dh_C"/>
    <property type="match status" value="1"/>
</dbReference>
<dbReference type="InterPro" id="IPR036884">
    <property type="entry name" value="2Fe-2S-bd_dom_sf"/>
</dbReference>
<dbReference type="EMBL" id="JAGMUU010000022">
    <property type="protein sequence ID" value="KAH7127997.1"/>
    <property type="molecule type" value="Genomic_DNA"/>
</dbReference>
<evidence type="ECO:0000256" key="3">
    <source>
        <dbReference type="ARBA" id="ARBA00022505"/>
    </source>
</evidence>
<dbReference type="InterPro" id="IPR036683">
    <property type="entry name" value="CO_DH_flav_C_dom_sf"/>
</dbReference>
<dbReference type="SMART" id="SM01092">
    <property type="entry name" value="CO_deh_flav_C"/>
    <property type="match status" value="1"/>
</dbReference>
<evidence type="ECO:0000256" key="7">
    <source>
        <dbReference type="ARBA" id="ARBA00022827"/>
    </source>
</evidence>
<feature type="compositionally biased region" description="Polar residues" evidence="15">
    <location>
        <begin position="235"/>
        <end position="244"/>
    </location>
</feature>
<dbReference type="InterPro" id="IPR016208">
    <property type="entry name" value="Ald_Oxase/xanthine_DH-like"/>
</dbReference>
<feature type="domain" description="FAD-binding PCMH-type" evidence="17">
    <location>
        <begin position="320"/>
        <end position="512"/>
    </location>
</feature>
<evidence type="ECO:0000256" key="8">
    <source>
        <dbReference type="ARBA" id="ARBA00023002"/>
    </source>
</evidence>
<dbReference type="Pfam" id="PF01799">
    <property type="entry name" value="Fer2_2"/>
    <property type="match status" value="1"/>
</dbReference>
<dbReference type="GO" id="GO:0016491">
    <property type="term" value="F:oxidoreductase activity"/>
    <property type="evidence" value="ECO:0007669"/>
    <property type="project" value="UniProtKB-KW"/>
</dbReference>
<dbReference type="InterPro" id="IPR016167">
    <property type="entry name" value="FAD-bd_PCMH_sub1"/>
</dbReference>
<dbReference type="Gene3D" id="3.30.390.50">
    <property type="entry name" value="CO dehydrogenase flavoprotein, C-terminal domain"/>
    <property type="match status" value="1"/>
</dbReference>
<comment type="caution">
    <text evidence="18">The sequence shown here is derived from an EMBL/GenBank/DDBJ whole genome shotgun (WGS) entry which is preliminary data.</text>
</comment>
<evidence type="ECO:0000256" key="10">
    <source>
        <dbReference type="ARBA" id="ARBA00023014"/>
    </source>
</evidence>
<dbReference type="Pfam" id="PF20256">
    <property type="entry name" value="MoCoBD_2"/>
    <property type="match status" value="1"/>
</dbReference>
<dbReference type="SUPFAM" id="SSF47741">
    <property type="entry name" value="CO dehydrogenase ISP C-domain like"/>
    <property type="match status" value="1"/>
</dbReference>
<accession>A0A9P9IPA7</accession>
<dbReference type="InterPro" id="IPR006058">
    <property type="entry name" value="2Fe2S_fd_BS"/>
</dbReference>
<evidence type="ECO:0000256" key="2">
    <source>
        <dbReference type="ARBA" id="ARBA00006849"/>
    </source>
</evidence>
<dbReference type="FunFam" id="3.30.43.10:FF:000001">
    <property type="entry name" value="Xanthine dehydrogenase/oxidase"/>
    <property type="match status" value="1"/>
</dbReference>
<dbReference type="FunFam" id="3.10.20.30:FF:000015">
    <property type="entry name" value="Aldehyde oxidase 1"/>
    <property type="match status" value="1"/>
</dbReference>
<keyword evidence="6 14" id="KW-0479">Metal-binding</keyword>
<feature type="active site" description="Proton acceptor" evidence="12">
    <location>
        <position position="1368"/>
    </location>
</feature>
<evidence type="ECO:0000259" key="17">
    <source>
        <dbReference type="PROSITE" id="PS51387"/>
    </source>
</evidence>
<dbReference type="InterPro" id="IPR036856">
    <property type="entry name" value="Ald_Oxase/Xan_DH_a/b_sf"/>
</dbReference>
<feature type="binding site" evidence="14">
    <location>
        <position position="110"/>
    </location>
    <ligand>
        <name>[2Fe-2S] cluster</name>
        <dbReference type="ChEBI" id="CHEBI:190135"/>
        <label>1</label>
    </ligand>
</feature>
<evidence type="ECO:0000256" key="15">
    <source>
        <dbReference type="SAM" id="MobiDB-lite"/>
    </source>
</evidence>
<keyword evidence="10 14" id="KW-0411">Iron-sulfur</keyword>
<dbReference type="InterPro" id="IPR037165">
    <property type="entry name" value="AldOxase/xan_DH_Mopterin-bd_sf"/>
</dbReference>
<proteinExistence type="inferred from homology"/>
<comment type="cofactor">
    <cofactor evidence="14">
        <name>[2Fe-2S] cluster</name>
        <dbReference type="ChEBI" id="CHEBI:190135"/>
    </cofactor>
    <text evidence="14">Binds 2 [2Fe-2S] clusters.</text>
</comment>
<dbReference type="FunFam" id="3.30.365.10:FF:000002">
    <property type="entry name" value="Xanthine dehydrogenase oxidase"/>
    <property type="match status" value="1"/>
</dbReference>
<feature type="binding site" evidence="14">
    <location>
        <position position="85"/>
    </location>
    <ligand>
        <name>[2Fe-2S] cluster</name>
        <dbReference type="ChEBI" id="CHEBI:190135"/>
        <label>1</label>
    </ligand>
</feature>
<dbReference type="Pfam" id="PF02738">
    <property type="entry name" value="MoCoBD_1"/>
    <property type="match status" value="1"/>
</dbReference>
<feature type="binding site" evidence="14">
    <location>
        <position position="1006"/>
    </location>
    <ligand>
        <name>Mo-molybdopterin</name>
        <dbReference type="ChEBI" id="CHEBI:71302"/>
    </ligand>
    <ligandPart>
        <name>Mo</name>
        <dbReference type="ChEBI" id="CHEBI:28685"/>
    </ligandPart>
</feature>
<evidence type="ECO:0000313" key="19">
    <source>
        <dbReference type="Proteomes" id="UP000717696"/>
    </source>
</evidence>
<dbReference type="Pfam" id="PF00111">
    <property type="entry name" value="Fer2"/>
    <property type="match status" value="1"/>
</dbReference>